<feature type="region of interest" description="Disordered" evidence="1">
    <location>
        <begin position="311"/>
        <end position="345"/>
    </location>
</feature>
<feature type="compositionally biased region" description="Polar residues" evidence="1">
    <location>
        <begin position="326"/>
        <end position="338"/>
    </location>
</feature>
<feature type="compositionally biased region" description="Basic and acidic residues" evidence="1">
    <location>
        <begin position="577"/>
        <end position="586"/>
    </location>
</feature>
<proteinExistence type="predicted"/>
<gene>
    <name evidence="2" type="ORF">PoMZ_07421</name>
</gene>
<feature type="region of interest" description="Disordered" evidence="1">
    <location>
        <begin position="694"/>
        <end position="716"/>
    </location>
</feature>
<evidence type="ECO:0000313" key="2">
    <source>
        <dbReference type="EMBL" id="QBZ60480.1"/>
    </source>
</evidence>
<protein>
    <submittedName>
        <fullName evidence="2">Uncharacterized protein</fullName>
    </submittedName>
</protein>
<evidence type="ECO:0000256" key="1">
    <source>
        <dbReference type="SAM" id="MobiDB-lite"/>
    </source>
</evidence>
<feature type="compositionally biased region" description="Basic and acidic residues" evidence="1">
    <location>
        <begin position="32"/>
        <end position="49"/>
    </location>
</feature>
<dbReference type="AlphaFoldDB" id="A0A4P7NF31"/>
<dbReference type="Proteomes" id="UP000294847">
    <property type="component" value="Chromosome 4"/>
</dbReference>
<dbReference type="EMBL" id="CP034207">
    <property type="protein sequence ID" value="QBZ60480.1"/>
    <property type="molecule type" value="Genomic_DNA"/>
</dbReference>
<dbReference type="VEuPathDB" id="FungiDB:M_BR32_EuGene_00033241"/>
<feature type="region of interest" description="Disordered" evidence="1">
    <location>
        <begin position="562"/>
        <end position="621"/>
    </location>
</feature>
<feature type="compositionally biased region" description="Basic and acidic residues" evidence="1">
    <location>
        <begin position="784"/>
        <end position="795"/>
    </location>
</feature>
<feature type="compositionally biased region" description="Acidic residues" evidence="1">
    <location>
        <begin position="467"/>
        <end position="480"/>
    </location>
</feature>
<feature type="compositionally biased region" description="Polar residues" evidence="1">
    <location>
        <begin position="694"/>
        <end position="703"/>
    </location>
</feature>
<reference evidence="2 3" key="1">
    <citation type="journal article" date="2019" name="Mol. Biol. Evol.">
        <title>Blast fungal genomes show frequent chromosomal changes, gene gains and losses, and effector gene turnover.</title>
        <authorList>
            <person name="Gomez Luciano L.B."/>
            <person name="Jason Tsai I."/>
            <person name="Chuma I."/>
            <person name="Tosa Y."/>
            <person name="Chen Y.H."/>
            <person name="Li J.Y."/>
            <person name="Li M.Y."/>
            <person name="Jade Lu M.Y."/>
            <person name="Nakayashiki H."/>
            <person name="Li W.H."/>
        </authorList>
    </citation>
    <scope>NUCLEOTIDE SEQUENCE [LARGE SCALE GENOMIC DNA]</scope>
    <source>
        <strain evidence="2">MZ5-1-6</strain>
    </source>
</reference>
<evidence type="ECO:0000313" key="3">
    <source>
        <dbReference type="Proteomes" id="UP000294847"/>
    </source>
</evidence>
<feature type="region of interest" description="Disordered" evidence="1">
    <location>
        <begin position="770"/>
        <end position="795"/>
    </location>
</feature>
<feature type="region of interest" description="Disordered" evidence="1">
    <location>
        <begin position="407"/>
        <end position="430"/>
    </location>
</feature>
<organism evidence="2 3">
    <name type="scientific">Pyricularia oryzae</name>
    <name type="common">Rice blast fungus</name>
    <name type="synonym">Magnaporthe oryzae</name>
    <dbReference type="NCBI Taxonomy" id="318829"/>
    <lineage>
        <taxon>Eukaryota</taxon>
        <taxon>Fungi</taxon>
        <taxon>Dikarya</taxon>
        <taxon>Ascomycota</taxon>
        <taxon>Pezizomycotina</taxon>
        <taxon>Sordariomycetes</taxon>
        <taxon>Sordariomycetidae</taxon>
        <taxon>Magnaporthales</taxon>
        <taxon>Pyriculariaceae</taxon>
        <taxon>Pyricularia</taxon>
    </lineage>
</organism>
<feature type="compositionally biased region" description="Basic and acidic residues" evidence="1">
    <location>
        <begin position="74"/>
        <end position="96"/>
    </location>
</feature>
<feature type="region of interest" description="Disordered" evidence="1">
    <location>
        <begin position="444"/>
        <end position="520"/>
    </location>
</feature>
<sequence length="795" mass="88461">MATTRYAQQTEHHDDGGELSYPPLSAATYQRPESRQREEEVKAQPKQIEHPIPSMQQAFSESYLEATLEGALEKPKLRTKDAKGRREELLDQDKSDGAPNAMWRFRPGQTCHELRKLMAQVSFGVYLLLNGLANSNAQVVSILQGHIDEIDEFLEMTMEDIELANKDIMERIDYLKLPMDNMTVFATMLEDRAFRLQIVEGNAKIEHILSRTTTALVQSAQDLSEGLKSSREFAEYLESQEGGPWQLGRSADVVDIFNAMRGNTEGWLKTFVDLQSKNSELNALIVKLENMVSLIERTAGKVSRRTRFSVQPFTAPNPGRPISPDSIGTTTPQASPPQSKVAAAAPRLTLRFSRMPEERPSGPTYFDLPVRNSLFGAATAPPAPEIPARATRGQSLMPAPEIPERISRGQSLKPAPHGPDRSSYQSDSESDFDLDEMAAQFGNSRLSHCGSSRPRPDSHVQPHFAHDDDDDDDDDRDDGSESPPPVLLLQPRTYTPVPPAPMPSPRVTEERQSGYMSINKPAIKRLSVTKSLGDLRAATSGVKSSPAAIRAEPRLIQISPPRITLESLRSPRIRPPSLEREDDGRGSPRKSQPNKRTSLRDRVSLKTTPPESIHVPPHNAPELQQPVFASAHEFENYQTFVAPSLNHGADRASGRIESRPSNPTIVTDFSPPVFPGVIPSPHSDQQYFRPVQASPHSPLQQRPHTAGGLNPQYLHQRNAPSAMGMSMLSSVSTMNQDSASTRRLKKKRSAFGWLKKAFSLDEEERLAYEAKKAQQTPNPYYDARSPKFLDGKRIR</sequence>
<feature type="compositionally biased region" description="Basic and acidic residues" evidence="1">
    <location>
        <begin position="454"/>
        <end position="466"/>
    </location>
</feature>
<accession>A0A4P7NF31</accession>
<name>A0A4P7NF31_PYROR</name>
<feature type="region of interest" description="Disordered" evidence="1">
    <location>
        <begin position="74"/>
        <end position="101"/>
    </location>
</feature>
<feature type="region of interest" description="Disordered" evidence="1">
    <location>
        <begin position="1"/>
        <end position="56"/>
    </location>
</feature>